<dbReference type="AlphaFoldDB" id="A0A6J4IZT1"/>
<gene>
    <name evidence="1" type="ORF">AVDCRST_MAG93-2280</name>
</gene>
<dbReference type="EMBL" id="CADCTR010000773">
    <property type="protein sequence ID" value="CAA9263226.1"/>
    <property type="molecule type" value="Genomic_DNA"/>
</dbReference>
<accession>A0A6J4IZT1</accession>
<protein>
    <recommendedName>
        <fullName evidence="2">3-oxoacyl-[acyl-carrier-protein] reductase</fullName>
    </recommendedName>
</protein>
<dbReference type="InterPro" id="IPR036291">
    <property type="entry name" value="NAD(P)-bd_dom_sf"/>
</dbReference>
<dbReference type="Gene3D" id="3.40.50.720">
    <property type="entry name" value="NAD(P)-binding Rossmann-like Domain"/>
    <property type="match status" value="1"/>
</dbReference>
<proteinExistence type="predicted"/>
<organism evidence="1">
    <name type="scientific">uncultured Chloroflexia bacterium</name>
    <dbReference type="NCBI Taxonomy" id="1672391"/>
    <lineage>
        <taxon>Bacteria</taxon>
        <taxon>Bacillati</taxon>
        <taxon>Chloroflexota</taxon>
        <taxon>Chloroflexia</taxon>
        <taxon>environmental samples</taxon>
    </lineage>
</organism>
<name>A0A6J4IZT1_9CHLR</name>
<feature type="non-terminal residue" evidence="1">
    <location>
        <position position="31"/>
    </location>
</feature>
<reference evidence="1" key="1">
    <citation type="submission" date="2020-02" db="EMBL/GenBank/DDBJ databases">
        <authorList>
            <person name="Meier V. D."/>
        </authorList>
    </citation>
    <scope>NUCLEOTIDE SEQUENCE</scope>
    <source>
        <strain evidence="1">AVDCRST_MAG93</strain>
    </source>
</reference>
<sequence length="31" mass="2999">MGKLDGRVAVITGAGRGIGAAEAIKMAQEGA</sequence>
<evidence type="ECO:0008006" key="2">
    <source>
        <dbReference type="Google" id="ProtNLM"/>
    </source>
</evidence>
<dbReference type="SUPFAM" id="SSF51735">
    <property type="entry name" value="NAD(P)-binding Rossmann-fold domains"/>
    <property type="match status" value="1"/>
</dbReference>
<evidence type="ECO:0000313" key="1">
    <source>
        <dbReference type="EMBL" id="CAA9263226.1"/>
    </source>
</evidence>